<gene>
    <name evidence="8" type="ORF">WT27_14300</name>
</gene>
<comment type="subcellular location">
    <subcellularLocation>
        <location evidence="1">Cell membrane</location>
        <topology evidence="1">Multi-pass membrane protein</topology>
    </subcellularLocation>
</comment>
<dbReference type="RefSeq" id="WP_060108476.1">
    <property type="nucleotide sequence ID" value="NZ_LPEQ01000122.1"/>
</dbReference>
<feature type="transmembrane region" description="Helical" evidence="6">
    <location>
        <begin position="103"/>
        <end position="129"/>
    </location>
</feature>
<dbReference type="InterPro" id="IPR050448">
    <property type="entry name" value="OpgB/LTA_synthase_biosynth"/>
</dbReference>
<keyword evidence="5 6" id="KW-0472">Membrane</keyword>
<evidence type="ECO:0000256" key="6">
    <source>
        <dbReference type="SAM" id="Phobius"/>
    </source>
</evidence>
<dbReference type="Proteomes" id="UP000062317">
    <property type="component" value="Unassembled WGS sequence"/>
</dbReference>
<feature type="domain" description="Sulfatase N-terminal" evidence="7">
    <location>
        <begin position="211"/>
        <end position="488"/>
    </location>
</feature>
<dbReference type="Pfam" id="PF00884">
    <property type="entry name" value="Sulfatase"/>
    <property type="match status" value="1"/>
</dbReference>
<evidence type="ECO:0000256" key="4">
    <source>
        <dbReference type="ARBA" id="ARBA00022989"/>
    </source>
</evidence>
<dbReference type="SUPFAM" id="SSF53649">
    <property type="entry name" value="Alkaline phosphatase-like"/>
    <property type="match status" value="1"/>
</dbReference>
<dbReference type="InterPro" id="IPR017850">
    <property type="entry name" value="Alkaline_phosphatase_core_sf"/>
</dbReference>
<evidence type="ECO:0000256" key="1">
    <source>
        <dbReference type="ARBA" id="ARBA00004651"/>
    </source>
</evidence>
<evidence type="ECO:0000313" key="8">
    <source>
        <dbReference type="EMBL" id="KVV39703.1"/>
    </source>
</evidence>
<evidence type="ECO:0000256" key="3">
    <source>
        <dbReference type="ARBA" id="ARBA00022692"/>
    </source>
</evidence>
<sequence length="511" mass="55615">MSSTLALAFATALAASFGFDAVAVPRAPLRRPACAGVMHALAVTFVGACVLAVTSRPLFSAVIAAVLVALLAAISNAKFESLREPFVFTDLSLFSQLFAHPRLYLPFLSVGKVAAIAGGVMLLVAGCLLDHGDAPPRTAAAAVALACLLIGARVAARLPLRLDAVEDQRRHGFFAVFVAYLLNGLRPATLKTFDAAVATSRYASGSPSRRPDVVVIQSESFFDIRRATPAVAPSLLAAFDRARREAIAHGELAVPAWGANTMRTEFAVLTGMPAERLGYARFYPYAFLRIACPSLAGWFRRGGYETLAIHPYHADFFGRDRVFPLMQFDSFMDISSFDACPRAGHYVADAALADAIIDVLDAPRENPAFIFAMTMENHGPLHLETVAAGEAARYHSLGEDDAWHDLTAYLRHLDNANRMIERLLDHLRQRNRETIVCFYGDHVPALRRVFDRLGVLPERSDYFVWKNDANAGGCAQDIRAEELGRTLMSAINHSNEPRACDRDAPAKAEKA</sequence>
<dbReference type="InterPro" id="IPR000917">
    <property type="entry name" value="Sulfatase_N"/>
</dbReference>
<dbReference type="PANTHER" id="PTHR47371">
    <property type="entry name" value="LIPOTEICHOIC ACID SYNTHASE"/>
    <property type="match status" value="1"/>
</dbReference>
<evidence type="ECO:0000313" key="9">
    <source>
        <dbReference type="Proteomes" id="UP000062317"/>
    </source>
</evidence>
<dbReference type="Gene3D" id="3.40.720.10">
    <property type="entry name" value="Alkaline Phosphatase, subunit A"/>
    <property type="match status" value="1"/>
</dbReference>
<keyword evidence="9" id="KW-1185">Reference proteome</keyword>
<keyword evidence="2" id="KW-1003">Cell membrane</keyword>
<dbReference type="CDD" id="cd16015">
    <property type="entry name" value="LTA_synthase"/>
    <property type="match status" value="1"/>
</dbReference>
<dbReference type="PANTHER" id="PTHR47371:SF3">
    <property type="entry name" value="PHOSPHOGLYCEROL TRANSFERASE I"/>
    <property type="match status" value="1"/>
</dbReference>
<evidence type="ECO:0000256" key="5">
    <source>
        <dbReference type="ARBA" id="ARBA00023136"/>
    </source>
</evidence>
<organism evidence="8 9">
    <name type="scientific">Burkholderia territorii</name>
    <dbReference type="NCBI Taxonomy" id="1503055"/>
    <lineage>
        <taxon>Bacteria</taxon>
        <taxon>Pseudomonadati</taxon>
        <taxon>Pseudomonadota</taxon>
        <taxon>Betaproteobacteria</taxon>
        <taxon>Burkholderiales</taxon>
        <taxon>Burkholderiaceae</taxon>
        <taxon>Burkholderia</taxon>
        <taxon>Burkholderia cepacia complex</taxon>
    </lineage>
</organism>
<protein>
    <submittedName>
        <fullName evidence="8">Capsular biosynthesis protein</fullName>
    </submittedName>
</protein>
<name>A0A106DHJ0_9BURK</name>
<accession>A0A106DHJ0</accession>
<evidence type="ECO:0000256" key="2">
    <source>
        <dbReference type="ARBA" id="ARBA00022475"/>
    </source>
</evidence>
<feature type="transmembrane region" description="Helical" evidence="6">
    <location>
        <begin position="33"/>
        <end position="53"/>
    </location>
</feature>
<comment type="caution">
    <text evidence="8">The sequence shown here is derived from an EMBL/GenBank/DDBJ whole genome shotgun (WGS) entry which is preliminary data.</text>
</comment>
<feature type="transmembrane region" description="Helical" evidence="6">
    <location>
        <begin position="58"/>
        <end position="77"/>
    </location>
</feature>
<keyword evidence="4 6" id="KW-1133">Transmembrane helix</keyword>
<dbReference type="GO" id="GO:0005886">
    <property type="term" value="C:plasma membrane"/>
    <property type="evidence" value="ECO:0007669"/>
    <property type="project" value="UniProtKB-SubCell"/>
</dbReference>
<proteinExistence type="predicted"/>
<feature type="transmembrane region" description="Helical" evidence="6">
    <location>
        <begin position="141"/>
        <end position="160"/>
    </location>
</feature>
<reference evidence="8 9" key="1">
    <citation type="submission" date="2015-11" db="EMBL/GenBank/DDBJ databases">
        <title>Expanding the genomic diversity of Burkholderia species for the development of highly accurate diagnostics.</title>
        <authorList>
            <person name="Sahl J."/>
            <person name="Keim P."/>
            <person name="Wagner D."/>
        </authorList>
    </citation>
    <scope>NUCLEOTIDE SEQUENCE [LARGE SCALE GENOMIC DNA]</scope>
    <source>
        <strain evidence="8 9">MSMB1301WGS</strain>
    </source>
</reference>
<keyword evidence="3 6" id="KW-0812">Transmembrane</keyword>
<dbReference type="EMBL" id="LPEQ01000122">
    <property type="protein sequence ID" value="KVV39703.1"/>
    <property type="molecule type" value="Genomic_DNA"/>
</dbReference>
<evidence type="ECO:0000259" key="7">
    <source>
        <dbReference type="Pfam" id="PF00884"/>
    </source>
</evidence>
<dbReference type="AlphaFoldDB" id="A0A106DHJ0"/>